<dbReference type="AlphaFoldDB" id="A0A7J6IXF3"/>
<evidence type="ECO:0000313" key="6">
    <source>
        <dbReference type="Proteomes" id="UP000011096"/>
    </source>
</evidence>
<dbReference type="EMBL" id="ANPB02000006">
    <property type="protein sequence ID" value="KAF4480621.1"/>
    <property type="molecule type" value="Genomic_DNA"/>
</dbReference>
<dbReference type="OrthoDB" id="4837942at2759"/>
<dbReference type="PROSITE" id="PS50088">
    <property type="entry name" value="ANK_REPEAT"/>
    <property type="match status" value="2"/>
</dbReference>
<evidence type="ECO:0000256" key="1">
    <source>
        <dbReference type="ARBA" id="ARBA00022737"/>
    </source>
</evidence>
<dbReference type="Proteomes" id="UP000011096">
    <property type="component" value="Unassembled WGS sequence"/>
</dbReference>
<dbReference type="InParanoid" id="A0A7J6IXF3"/>
<feature type="region of interest" description="Disordered" evidence="4">
    <location>
        <begin position="123"/>
        <end position="142"/>
    </location>
</feature>
<dbReference type="Pfam" id="PF12796">
    <property type="entry name" value="Ank_2"/>
    <property type="match status" value="1"/>
</dbReference>
<dbReference type="PANTHER" id="PTHR24171">
    <property type="entry name" value="ANKYRIN REPEAT DOMAIN-CONTAINING PROTEIN 39-RELATED"/>
    <property type="match status" value="1"/>
</dbReference>
<proteinExistence type="predicted"/>
<keyword evidence="2 3" id="KW-0040">ANK repeat</keyword>
<accession>A0A7J6IXF3</accession>
<reference evidence="5 6" key="2">
    <citation type="submission" date="2020-04" db="EMBL/GenBank/DDBJ databases">
        <title>Genome sequencing and assembly of multiple isolates from the Colletotrichum gloeosporioides species complex.</title>
        <authorList>
            <person name="Gan P."/>
            <person name="Shirasu K."/>
        </authorList>
    </citation>
    <scope>NUCLEOTIDE SEQUENCE [LARGE SCALE GENOMIC DNA]</scope>
    <source>
        <strain evidence="5 6">Nara gc5</strain>
    </source>
</reference>
<dbReference type="SMART" id="SM00248">
    <property type="entry name" value="ANK"/>
    <property type="match status" value="2"/>
</dbReference>
<keyword evidence="1" id="KW-0677">Repeat</keyword>
<organism evidence="5 6">
    <name type="scientific">Colletotrichum fructicola (strain Nara gc5)</name>
    <name type="common">Anthracnose fungus</name>
    <name type="synonym">Colletotrichum gloeosporioides (strain Nara gc5)</name>
    <dbReference type="NCBI Taxonomy" id="1213859"/>
    <lineage>
        <taxon>Eukaryota</taxon>
        <taxon>Fungi</taxon>
        <taxon>Dikarya</taxon>
        <taxon>Ascomycota</taxon>
        <taxon>Pezizomycotina</taxon>
        <taxon>Sordariomycetes</taxon>
        <taxon>Hypocreomycetidae</taxon>
        <taxon>Glomerellales</taxon>
        <taxon>Glomerellaceae</taxon>
        <taxon>Colletotrichum</taxon>
        <taxon>Colletotrichum gloeosporioides species complex</taxon>
    </lineage>
</organism>
<dbReference type="SUPFAM" id="SSF48403">
    <property type="entry name" value="Ankyrin repeat"/>
    <property type="match status" value="1"/>
</dbReference>
<feature type="repeat" description="ANK" evidence="3">
    <location>
        <begin position="66"/>
        <end position="91"/>
    </location>
</feature>
<evidence type="ECO:0000256" key="3">
    <source>
        <dbReference type="PROSITE-ProRule" id="PRU00023"/>
    </source>
</evidence>
<dbReference type="GeneID" id="90980138"/>
<evidence type="ECO:0000256" key="4">
    <source>
        <dbReference type="SAM" id="MobiDB-lite"/>
    </source>
</evidence>
<keyword evidence="6" id="KW-1185">Reference proteome</keyword>
<dbReference type="InterPro" id="IPR036770">
    <property type="entry name" value="Ankyrin_rpt-contain_sf"/>
</dbReference>
<dbReference type="Gene3D" id="1.25.40.20">
    <property type="entry name" value="Ankyrin repeat-containing domain"/>
    <property type="match status" value="1"/>
</dbReference>
<protein>
    <submittedName>
        <fullName evidence="5">Ankyrin repeat and KH domain-containing protein</fullName>
    </submittedName>
</protein>
<gene>
    <name evidence="5" type="ORF">CGGC5_v011087</name>
</gene>
<feature type="repeat" description="ANK" evidence="3">
    <location>
        <begin position="33"/>
        <end position="65"/>
    </location>
</feature>
<comment type="caution">
    <text evidence="5">The sequence shown here is derived from an EMBL/GenBank/DDBJ whole genome shotgun (WGS) entry which is preliminary data.</text>
</comment>
<reference evidence="5 6" key="1">
    <citation type="submission" date="2012-08" db="EMBL/GenBank/DDBJ databases">
        <authorList>
            <person name="Gan P.H.P."/>
            <person name="Ikeda K."/>
            <person name="Irieda H."/>
            <person name="Narusaka M."/>
            <person name="O'Connell R.J."/>
            <person name="Narusaka Y."/>
            <person name="Takano Y."/>
            <person name="Kubo Y."/>
            <person name="Shirasu K."/>
        </authorList>
    </citation>
    <scope>NUCLEOTIDE SEQUENCE [LARGE SCALE GENOMIC DNA]</scope>
    <source>
        <strain evidence="5 6">Nara gc5</strain>
    </source>
</reference>
<dbReference type="PROSITE" id="PS50297">
    <property type="entry name" value="ANK_REP_REGION"/>
    <property type="match status" value="2"/>
</dbReference>
<name>A0A7J6IXF3_COLFN</name>
<sequence length="142" mass="15335">MIRLLLERSPRHSSDTQKLTAIKSVELEKMNRYRGTPLALAALNGLDEVVKLLLDYGANIEALDKAGRSPLLRAFQSGHASTVKLLVQNGAVYLGQSGEPSALWPSNDQELIVESLVNGGADIESRNEKEITQAARPSGTPS</sequence>
<evidence type="ECO:0000256" key="2">
    <source>
        <dbReference type="ARBA" id="ARBA00023043"/>
    </source>
</evidence>
<dbReference type="RefSeq" id="XP_066008143.1">
    <property type="nucleotide sequence ID" value="XM_066152476.1"/>
</dbReference>
<dbReference type="InterPro" id="IPR002110">
    <property type="entry name" value="Ankyrin_rpt"/>
</dbReference>
<evidence type="ECO:0000313" key="5">
    <source>
        <dbReference type="EMBL" id="KAF4480621.1"/>
    </source>
</evidence>